<feature type="region of interest" description="Disordered" evidence="1">
    <location>
        <begin position="1"/>
        <end position="31"/>
    </location>
</feature>
<accession>X7XXR8</accession>
<comment type="caution">
    <text evidence="2">The sequence shown here is derived from an EMBL/GenBank/DDBJ whole genome shotgun (WGS) entry which is preliminary data.</text>
</comment>
<dbReference type="AlphaFoldDB" id="X7XXR8"/>
<name>X7XXR8_MYCKA</name>
<sequence>MEAPANTSNASAPKPRAGNWKRPTTPWWPSRPLRVRHRRNVAAQLYSPYRIPPDPVPQSFA</sequence>
<evidence type="ECO:0000313" key="3">
    <source>
        <dbReference type="Proteomes" id="UP000020561"/>
    </source>
</evidence>
<dbReference type="Proteomes" id="UP000020561">
    <property type="component" value="Unassembled WGS sequence"/>
</dbReference>
<evidence type="ECO:0000313" key="2">
    <source>
        <dbReference type="EMBL" id="ETZ99087.1"/>
    </source>
</evidence>
<gene>
    <name evidence="2" type="ORF">I545_6735</name>
</gene>
<protein>
    <submittedName>
        <fullName evidence="2">Transcriptional regulator DarR domain protein</fullName>
    </submittedName>
</protein>
<feature type="compositionally biased region" description="Polar residues" evidence="1">
    <location>
        <begin position="1"/>
        <end position="11"/>
    </location>
</feature>
<reference evidence="2 3" key="1">
    <citation type="submission" date="2013-12" db="EMBL/GenBank/DDBJ databases">
        <authorList>
            <person name="Brown-Elliot B."/>
            <person name="Wallace R."/>
            <person name="Lenaerts A."/>
            <person name="Ordway D."/>
            <person name="DeGroote M.A."/>
            <person name="Parker T."/>
            <person name="Sizemore C."/>
            <person name="Tallon L.J."/>
            <person name="Sadzewicz L.K."/>
            <person name="Sengamalay N."/>
            <person name="Fraser C.M."/>
            <person name="Hine E."/>
            <person name="Shefchek K.A."/>
            <person name="Das S.P."/>
            <person name="Tettelin H."/>
        </authorList>
    </citation>
    <scope>NUCLEOTIDE SEQUENCE [LARGE SCALE GENOMIC DNA]</scope>
    <source>
        <strain evidence="2 3">662</strain>
    </source>
</reference>
<proteinExistence type="predicted"/>
<evidence type="ECO:0000256" key="1">
    <source>
        <dbReference type="SAM" id="MobiDB-lite"/>
    </source>
</evidence>
<dbReference type="PATRIC" id="fig|1299326.3.peg.6469"/>
<dbReference type="EMBL" id="JAOA01000027">
    <property type="protein sequence ID" value="ETZ99087.1"/>
    <property type="molecule type" value="Genomic_DNA"/>
</dbReference>
<organism evidence="2 3">
    <name type="scientific">Mycobacterium kansasii 662</name>
    <dbReference type="NCBI Taxonomy" id="1299326"/>
    <lineage>
        <taxon>Bacteria</taxon>
        <taxon>Bacillati</taxon>
        <taxon>Actinomycetota</taxon>
        <taxon>Actinomycetes</taxon>
        <taxon>Mycobacteriales</taxon>
        <taxon>Mycobacteriaceae</taxon>
        <taxon>Mycobacterium</taxon>
    </lineage>
</organism>